<evidence type="ECO:0000256" key="1">
    <source>
        <dbReference type="SAM" id="MobiDB-lite"/>
    </source>
</evidence>
<name>A0A8A4XBB6_9VIRU</name>
<dbReference type="EMBL" id="MW182828">
    <property type="protein sequence ID" value="QTE03491.1"/>
    <property type="molecule type" value="Genomic_DNA"/>
</dbReference>
<feature type="region of interest" description="Disordered" evidence="1">
    <location>
        <begin position="1"/>
        <end position="53"/>
    </location>
</feature>
<protein>
    <submittedName>
        <fullName evidence="2">Uncharacterized protein</fullName>
    </submittedName>
</protein>
<evidence type="ECO:0000313" key="2">
    <source>
        <dbReference type="EMBL" id="QTE03491.1"/>
    </source>
</evidence>
<feature type="compositionally biased region" description="Polar residues" evidence="1">
    <location>
        <begin position="18"/>
        <end position="36"/>
    </location>
</feature>
<sequence>MVSNSRSRKRSRPSDQSTIDQFYSSKRQAMRRTSTSRSRKYAVRRRPVARRRAKNLRYRRKVVRTRRRSRRSSRGSNSFAARVAYVTSQKNVITRDDTAVIRNTGGTGKALVEYGGPVLSLSHHNLIQSRLNQDEVLDVASLKDYNLISANVKFVYTNSASNKVLCKVYKYRVRFDNNASVPTTYVAGFTNDGSLLADDPSSTPFMSSNFCCYNKITKTYSKWLEQGESITINCSAGPKHVNSDRYYANSNITGSEGFVMVCTGNLGFDTTLSVPTTGNVELLLRYTTVLQYTQMADNAKRNYSAATIPTGAIANFRYANADTGVAITGAAGDIA</sequence>
<proteinExistence type="predicted"/>
<reference evidence="2" key="1">
    <citation type="submission" date="2020-10" db="EMBL/GenBank/DDBJ databases">
        <title>CRESS DNA virus dark matter in the feces of wild birds.</title>
        <authorList>
            <person name="Yang S."/>
            <person name="Zhang W."/>
        </authorList>
    </citation>
    <scope>NUCLEOTIDE SEQUENCE</scope>
    <source>
        <strain evidence="2">Brb25usv1</strain>
    </source>
</reference>
<accession>A0A8A4XBB6</accession>
<feature type="compositionally biased region" description="Basic residues" evidence="1">
    <location>
        <begin position="1"/>
        <end position="11"/>
    </location>
</feature>
<organism evidence="2">
    <name type="scientific">Fringilla montifringilla CRESS-DNA-virus sp</name>
    <dbReference type="NCBI Taxonomy" id="2815044"/>
    <lineage>
        <taxon>Viruses</taxon>
        <taxon>Monodnaviria</taxon>
        <taxon>Shotokuvirae</taxon>
        <taxon>Cressdnaviricota</taxon>
    </lineage>
</organism>
<feature type="compositionally biased region" description="Basic residues" evidence="1">
    <location>
        <begin position="37"/>
        <end position="53"/>
    </location>
</feature>